<dbReference type="Pfam" id="PF05699">
    <property type="entry name" value="Dimer_Tnp_hAT"/>
    <property type="match status" value="1"/>
</dbReference>
<proteinExistence type="predicted"/>
<dbReference type="InterPro" id="IPR012337">
    <property type="entry name" value="RNaseH-like_sf"/>
</dbReference>
<dbReference type="GO" id="GO:0046983">
    <property type="term" value="F:protein dimerization activity"/>
    <property type="evidence" value="ECO:0007669"/>
    <property type="project" value="InterPro"/>
</dbReference>
<dbReference type="HOGENOM" id="CLU_2134889_0_0_1"/>
<dbReference type="VEuPathDB" id="FungiDB:RhiirFUN_013480"/>
<organism evidence="2">
    <name type="scientific">Rhizophagus irregularis (strain DAOM 181602 / DAOM 197198 / MUCL 43194)</name>
    <name type="common">Arbuscular mycorrhizal fungus</name>
    <name type="synonym">Glomus intraradices</name>
    <dbReference type="NCBI Taxonomy" id="747089"/>
    <lineage>
        <taxon>Eukaryota</taxon>
        <taxon>Fungi</taxon>
        <taxon>Fungi incertae sedis</taxon>
        <taxon>Mucoromycota</taxon>
        <taxon>Glomeromycotina</taxon>
        <taxon>Glomeromycetes</taxon>
        <taxon>Glomerales</taxon>
        <taxon>Glomeraceae</taxon>
        <taxon>Rhizophagus</taxon>
    </lineage>
</organism>
<name>U9TS34_RHIID</name>
<feature type="domain" description="HAT C-terminal dimerisation" evidence="1">
    <location>
        <begin position="44"/>
        <end position="102"/>
    </location>
</feature>
<gene>
    <name evidence="2" type="ORF">GLOINDRAFT_3221</name>
</gene>
<dbReference type="InterPro" id="IPR008906">
    <property type="entry name" value="HATC_C_dom"/>
</dbReference>
<dbReference type="STRING" id="747089.U9TS34"/>
<reference evidence="2" key="1">
    <citation type="submission" date="2013-07" db="EMBL/GenBank/DDBJ databases">
        <title>The genome of an arbuscular mycorrhizal fungus provides insights into the evolution of the oldest plant symbiosis.</title>
        <authorList>
            <consortium name="DOE Joint Genome Institute"/>
            <person name="Tisserant E."/>
            <person name="Malbreil M."/>
            <person name="Kuo A."/>
            <person name="Kohler A."/>
            <person name="Symeonidi A."/>
            <person name="Balestrini R."/>
            <person name="Charron P."/>
            <person name="Duensing N."/>
            <person name="Frei-dit-Frey N."/>
            <person name="Gianinazzi-Pearson V."/>
            <person name="Gilbert B."/>
            <person name="Handa Y."/>
            <person name="Hijri M."/>
            <person name="Kaul R."/>
            <person name="Kawaguchi M."/>
            <person name="Krajinski F."/>
            <person name="Lammers P."/>
            <person name="Lapierre D."/>
            <person name="Masclaux F.G."/>
            <person name="Murat C."/>
            <person name="Morin E."/>
            <person name="Ndikumana S."/>
            <person name="Pagni M."/>
            <person name="Petitpierre D."/>
            <person name="Requena N."/>
            <person name="Rosikiewicz P."/>
            <person name="Riley R."/>
            <person name="Saito K."/>
            <person name="San Clemente H."/>
            <person name="Shapiro H."/>
            <person name="van Tuinen D."/>
            <person name="Becard G."/>
            <person name="Bonfante P."/>
            <person name="Paszkowski U."/>
            <person name="Shachar-Hill Y."/>
            <person name="Young J.P."/>
            <person name="Sanders I.R."/>
            <person name="Henrissat B."/>
            <person name="Rensing S.A."/>
            <person name="Grigoriev I.V."/>
            <person name="Corradi N."/>
            <person name="Roux C."/>
            <person name="Martin F."/>
        </authorList>
    </citation>
    <scope>NUCLEOTIDE SEQUENCE</scope>
    <source>
        <strain evidence="2">DAOM 197198</strain>
    </source>
</reference>
<dbReference type="EMBL" id="KI286510">
    <property type="protein sequence ID" value="ESA10974.1"/>
    <property type="molecule type" value="Genomic_DNA"/>
</dbReference>
<protein>
    <recommendedName>
        <fullName evidence="1">HAT C-terminal dimerisation domain-containing protein</fullName>
    </recommendedName>
</protein>
<sequence>MKRYTSIYCSIIIELDNPSNNLLDEWAIYCRSTIDVNLMETTLDEYWLNIAESLPLLSQIALDYIWLPISSCSVERSFSKYNSILDDNWQNLSMESLSSLNILYFNSSLKQ</sequence>
<evidence type="ECO:0000259" key="1">
    <source>
        <dbReference type="Pfam" id="PF05699"/>
    </source>
</evidence>
<dbReference type="AlphaFoldDB" id="U9TS34"/>
<dbReference type="SUPFAM" id="SSF53098">
    <property type="entry name" value="Ribonuclease H-like"/>
    <property type="match status" value="1"/>
</dbReference>
<accession>U9TS34</accession>
<evidence type="ECO:0000313" key="2">
    <source>
        <dbReference type="EMBL" id="ESA10974.1"/>
    </source>
</evidence>